<organism evidence="2">
    <name type="scientific">Zea mays</name>
    <name type="common">Maize</name>
    <dbReference type="NCBI Taxonomy" id="4577"/>
    <lineage>
        <taxon>Eukaryota</taxon>
        <taxon>Viridiplantae</taxon>
        <taxon>Streptophyta</taxon>
        <taxon>Embryophyta</taxon>
        <taxon>Tracheophyta</taxon>
        <taxon>Spermatophyta</taxon>
        <taxon>Magnoliopsida</taxon>
        <taxon>Liliopsida</taxon>
        <taxon>Poales</taxon>
        <taxon>Poaceae</taxon>
        <taxon>PACMAD clade</taxon>
        <taxon>Panicoideae</taxon>
        <taxon>Andropogonodae</taxon>
        <taxon>Andropogoneae</taxon>
        <taxon>Tripsacinae</taxon>
        <taxon>Zea</taxon>
    </lineage>
</organism>
<feature type="region of interest" description="Disordered" evidence="1">
    <location>
        <begin position="1"/>
        <end position="144"/>
    </location>
</feature>
<keyword evidence="2" id="KW-0808">Transferase</keyword>
<evidence type="ECO:0000256" key="1">
    <source>
        <dbReference type="SAM" id="MobiDB-lite"/>
    </source>
</evidence>
<feature type="compositionally biased region" description="Low complexity" evidence="1">
    <location>
        <begin position="12"/>
        <end position="37"/>
    </location>
</feature>
<reference evidence="2" key="1">
    <citation type="submission" date="2015-12" db="EMBL/GenBank/DDBJ databases">
        <title>Update maize B73 reference genome by single molecule sequencing technologies.</title>
        <authorList>
            <consortium name="Maize Genome Sequencing Project"/>
            <person name="Ware D."/>
        </authorList>
    </citation>
    <scope>NUCLEOTIDE SEQUENCE</scope>
    <source>
        <tissue evidence="2">Seedling</tissue>
    </source>
</reference>
<dbReference type="GO" id="GO:0016301">
    <property type="term" value="F:kinase activity"/>
    <property type="evidence" value="ECO:0007669"/>
    <property type="project" value="UniProtKB-KW"/>
</dbReference>
<proteinExistence type="predicted"/>
<feature type="compositionally biased region" description="Low complexity" evidence="1">
    <location>
        <begin position="127"/>
        <end position="138"/>
    </location>
</feature>
<evidence type="ECO:0000313" key="2">
    <source>
        <dbReference type="EMBL" id="AQK58020.1"/>
    </source>
</evidence>
<gene>
    <name evidence="2" type="ORF">ZEAMMB73_Zm00001d052763</name>
</gene>
<protein>
    <submittedName>
        <fullName evidence="2">Putative ACT-domain containing protein kinase family protein</fullName>
    </submittedName>
</protein>
<accession>K7UBQ4</accession>
<keyword evidence="2" id="KW-0418">Kinase</keyword>
<sequence length="144" mass="15657">MSEARLPPLPQPRRGGPSPRTPSLPATHPTPRRLPLLRPERPRLVQQPPRPHGRACSSRRELALVWSGIPCEPPSRGSTTQPRTWSPSSTARSWPRSGARAPLRPADKPPLPPLAAARIESSLFDASSLPSPTSSPTTVMTRLL</sequence>
<dbReference type="EMBL" id="CM000780">
    <property type="protein sequence ID" value="AQK58020.1"/>
    <property type="molecule type" value="Genomic_DNA"/>
</dbReference>
<feature type="compositionally biased region" description="Polar residues" evidence="1">
    <location>
        <begin position="76"/>
        <end position="92"/>
    </location>
</feature>
<dbReference type="HOGENOM" id="CLU_1799272_0_0_1"/>
<name>K7UBQ4_MAIZE</name>
<dbReference type="AlphaFoldDB" id="K7UBQ4"/>